<protein>
    <submittedName>
        <fullName evidence="1">Uncharacterized protein</fullName>
    </submittedName>
</protein>
<dbReference type="RefSeq" id="WP_214187519.1">
    <property type="nucleotide sequence ID" value="NZ_BSDS01000002.1"/>
</dbReference>
<sequence>MVDYEDLLAALQELLEASSAMTSGQLPTASQLERYQRAREWAQRLIDREEKAKNSRL</sequence>
<accession>A0A9W6G3C0</accession>
<dbReference type="EMBL" id="BSDS01000002">
    <property type="protein sequence ID" value="GLI39588.1"/>
    <property type="molecule type" value="Genomic_DNA"/>
</dbReference>
<dbReference type="Proteomes" id="UP001144352">
    <property type="component" value="Unassembled WGS sequence"/>
</dbReference>
<evidence type="ECO:0000313" key="1">
    <source>
        <dbReference type="EMBL" id="GLI39588.1"/>
    </source>
</evidence>
<name>A0A9W6G3C0_9BACT</name>
<organism evidence="1 2">
    <name type="scientific">Geobacter hydrogenophilus</name>
    <dbReference type="NCBI Taxonomy" id="40983"/>
    <lineage>
        <taxon>Bacteria</taxon>
        <taxon>Pseudomonadati</taxon>
        <taxon>Thermodesulfobacteriota</taxon>
        <taxon>Desulfuromonadia</taxon>
        <taxon>Geobacterales</taxon>
        <taxon>Geobacteraceae</taxon>
        <taxon>Geobacter</taxon>
    </lineage>
</organism>
<keyword evidence="2" id="KW-1185">Reference proteome</keyword>
<reference evidence="1" key="1">
    <citation type="submission" date="2022-12" db="EMBL/GenBank/DDBJ databases">
        <title>Reference genome sequencing for broad-spectrum identification of bacterial and archaeal isolates by mass spectrometry.</title>
        <authorList>
            <person name="Sekiguchi Y."/>
            <person name="Tourlousse D.M."/>
        </authorList>
    </citation>
    <scope>NUCLEOTIDE SEQUENCE</scope>
    <source>
        <strain evidence="1">H2</strain>
    </source>
</reference>
<proteinExistence type="predicted"/>
<gene>
    <name evidence="1" type="ORF">GHYDROH2_30890</name>
</gene>
<evidence type="ECO:0000313" key="2">
    <source>
        <dbReference type="Proteomes" id="UP001144352"/>
    </source>
</evidence>
<comment type="caution">
    <text evidence="1">The sequence shown here is derived from an EMBL/GenBank/DDBJ whole genome shotgun (WGS) entry which is preliminary data.</text>
</comment>
<dbReference type="AlphaFoldDB" id="A0A9W6G3C0"/>